<evidence type="ECO:0000313" key="2">
    <source>
        <dbReference type="EMBL" id="KAF8756796.1"/>
    </source>
</evidence>
<dbReference type="OrthoDB" id="1600564at2759"/>
<evidence type="ECO:0000313" key="3">
    <source>
        <dbReference type="Proteomes" id="UP000636709"/>
    </source>
</evidence>
<dbReference type="AlphaFoldDB" id="A0A835FHC2"/>
<evidence type="ECO:0000256" key="1">
    <source>
        <dbReference type="SAM" id="MobiDB-lite"/>
    </source>
</evidence>
<comment type="caution">
    <text evidence="2">The sequence shown here is derived from an EMBL/GenBank/DDBJ whole genome shotgun (WGS) entry which is preliminary data.</text>
</comment>
<keyword evidence="3" id="KW-1185">Reference proteome</keyword>
<organism evidence="2 3">
    <name type="scientific">Digitaria exilis</name>
    <dbReference type="NCBI Taxonomy" id="1010633"/>
    <lineage>
        <taxon>Eukaryota</taxon>
        <taxon>Viridiplantae</taxon>
        <taxon>Streptophyta</taxon>
        <taxon>Embryophyta</taxon>
        <taxon>Tracheophyta</taxon>
        <taxon>Spermatophyta</taxon>
        <taxon>Magnoliopsida</taxon>
        <taxon>Liliopsida</taxon>
        <taxon>Poales</taxon>
        <taxon>Poaceae</taxon>
        <taxon>PACMAD clade</taxon>
        <taxon>Panicoideae</taxon>
        <taxon>Panicodae</taxon>
        <taxon>Paniceae</taxon>
        <taxon>Anthephorinae</taxon>
        <taxon>Digitaria</taxon>
    </lineage>
</organism>
<gene>
    <name evidence="2" type="ORF">HU200_011032</name>
</gene>
<dbReference type="Proteomes" id="UP000636709">
    <property type="component" value="Unassembled WGS sequence"/>
</dbReference>
<dbReference type="EMBL" id="JACEFO010000783">
    <property type="protein sequence ID" value="KAF8756796.1"/>
    <property type="molecule type" value="Genomic_DNA"/>
</dbReference>
<name>A0A835FHC2_9POAL</name>
<feature type="region of interest" description="Disordered" evidence="1">
    <location>
        <begin position="67"/>
        <end position="87"/>
    </location>
</feature>
<proteinExistence type="predicted"/>
<sequence length="366" mass="39542">MKEHNHALRLMVERMPRDPTDVALTVCCGDGATHNSGTLFSCSATSVLCPDPSTHISRYGLGMQKGCRADQQRDAGKKTITDASRKKRTKRVVVPLVDTPQKRDYRPSPEQTNFCKAACRRRGEAVSPATRPWCMSSTPARSEVGGVKRRLHGRPPFSLFHLVAIIPFTSVAGKPQLRHCHLNLSIQFLSTKIFAYIPSFFSTSVLDAARSLAIVVNLTWYACRSGTPLAIVALRCHGWRSCTAQLGFPLAEMVLAGARRGLVFRTFVAVCAACVLAMAGAPSARLARVCASLLRCSSPCGCSPSRRRALPLSSPWVGVPPPRQLVLLPRGHAIGFTEVWETSAGEFAVGLPTGSSVHAGTPGEKK</sequence>
<feature type="compositionally biased region" description="Basic and acidic residues" evidence="1">
    <location>
        <begin position="67"/>
        <end position="84"/>
    </location>
</feature>
<accession>A0A835FHC2</accession>
<reference evidence="2" key="1">
    <citation type="submission" date="2020-07" db="EMBL/GenBank/DDBJ databases">
        <title>Genome sequence and genetic diversity analysis of an under-domesticated orphan crop, white fonio (Digitaria exilis).</title>
        <authorList>
            <person name="Bennetzen J.L."/>
            <person name="Chen S."/>
            <person name="Ma X."/>
            <person name="Wang X."/>
            <person name="Yssel A.E.J."/>
            <person name="Chaluvadi S.R."/>
            <person name="Johnson M."/>
            <person name="Gangashetty P."/>
            <person name="Hamidou F."/>
            <person name="Sanogo M.D."/>
            <person name="Zwaenepoel A."/>
            <person name="Wallace J."/>
            <person name="Van De Peer Y."/>
            <person name="Van Deynze A."/>
        </authorList>
    </citation>
    <scope>NUCLEOTIDE SEQUENCE</scope>
    <source>
        <tissue evidence="2">Leaves</tissue>
    </source>
</reference>
<protein>
    <submittedName>
        <fullName evidence="2">Uncharacterized protein</fullName>
    </submittedName>
</protein>